<evidence type="ECO:0000313" key="6">
    <source>
        <dbReference type="Proteomes" id="UP000051461"/>
    </source>
</evidence>
<keyword evidence="6" id="KW-1185">Reference proteome</keyword>
<dbReference type="InterPro" id="IPR002901">
    <property type="entry name" value="MGlyc_endo_b_GlcNAc-like_dom"/>
</dbReference>
<dbReference type="PANTHER" id="PTHR33308:SF10">
    <property type="entry name" value="EXO-GLUCOSAMINIDASE LYTG"/>
    <property type="match status" value="1"/>
</dbReference>
<organism evidence="5 6">
    <name type="scientific">Loigolactobacillus bifermentans DSM 20003</name>
    <dbReference type="NCBI Taxonomy" id="1423726"/>
    <lineage>
        <taxon>Bacteria</taxon>
        <taxon>Bacillati</taxon>
        <taxon>Bacillota</taxon>
        <taxon>Bacilli</taxon>
        <taxon>Lactobacillales</taxon>
        <taxon>Lactobacillaceae</taxon>
        <taxon>Loigolactobacillus</taxon>
    </lineage>
</organism>
<dbReference type="Proteomes" id="UP000051461">
    <property type="component" value="Unassembled WGS sequence"/>
</dbReference>
<dbReference type="PANTHER" id="PTHR33308">
    <property type="entry name" value="PEPTIDOGLYCAN HYDROLASE FLGJ"/>
    <property type="match status" value="1"/>
</dbReference>
<proteinExistence type="inferred from homology"/>
<feature type="region of interest" description="Disordered" evidence="3">
    <location>
        <begin position="1"/>
        <end position="21"/>
    </location>
</feature>
<keyword evidence="2" id="KW-0378">Hydrolase</keyword>
<comment type="caution">
    <text evidence="5">The sequence shown here is derived from an EMBL/GenBank/DDBJ whole genome shotgun (WGS) entry which is preliminary data.</text>
</comment>
<dbReference type="Gene3D" id="1.10.530.10">
    <property type="match status" value="1"/>
</dbReference>
<dbReference type="InterPro" id="IPR051056">
    <property type="entry name" value="Glycosyl_Hydrolase_73"/>
</dbReference>
<dbReference type="SMART" id="SM00047">
    <property type="entry name" value="LYZ2"/>
    <property type="match status" value="1"/>
</dbReference>
<evidence type="ECO:0000256" key="3">
    <source>
        <dbReference type="SAM" id="MobiDB-lite"/>
    </source>
</evidence>
<reference evidence="5 6" key="1">
    <citation type="journal article" date="2015" name="Genome Announc.">
        <title>Expanding the biotechnology potential of lactobacilli through comparative genomics of 213 strains and associated genera.</title>
        <authorList>
            <person name="Sun Z."/>
            <person name="Harris H.M."/>
            <person name="McCann A."/>
            <person name="Guo C."/>
            <person name="Argimon S."/>
            <person name="Zhang W."/>
            <person name="Yang X."/>
            <person name="Jeffery I.B."/>
            <person name="Cooney J.C."/>
            <person name="Kagawa T.F."/>
            <person name="Liu W."/>
            <person name="Song Y."/>
            <person name="Salvetti E."/>
            <person name="Wrobel A."/>
            <person name="Rasinkangas P."/>
            <person name="Parkhill J."/>
            <person name="Rea M.C."/>
            <person name="O'Sullivan O."/>
            <person name="Ritari J."/>
            <person name="Douillard F.P."/>
            <person name="Paul Ross R."/>
            <person name="Yang R."/>
            <person name="Briner A.E."/>
            <person name="Felis G.E."/>
            <person name="de Vos W.M."/>
            <person name="Barrangou R."/>
            <person name="Klaenhammer T.R."/>
            <person name="Caufield P.W."/>
            <person name="Cui Y."/>
            <person name="Zhang H."/>
            <person name="O'Toole P.W."/>
        </authorList>
    </citation>
    <scope>NUCLEOTIDE SEQUENCE [LARGE SCALE GENOMIC DNA]</scope>
    <source>
        <strain evidence="5 6">DSM 20003</strain>
    </source>
</reference>
<evidence type="ECO:0000256" key="1">
    <source>
        <dbReference type="ARBA" id="ARBA00010266"/>
    </source>
</evidence>
<dbReference type="Pfam" id="PF01832">
    <property type="entry name" value="Glucosaminidase"/>
    <property type="match status" value="1"/>
</dbReference>
<dbReference type="STRING" id="1423726.FC07_GL000657"/>
<dbReference type="GO" id="GO:0004040">
    <property type="term" value="F:amidase activity"/>
    <property type="evidence" value="ECO:0007669"/>
    <property type="project" value="InterPro"/>
</dbReference>
<dbReference type="OrthoDB" id="977752at2"/>
<dbReference type="Gene3D" id="4.10.80.30">
    <property type="entry name" value="DNA polymerase, domain 6"/>
    <property type="match status" value="1"/>
</dbReference>
<evidence type="ECO:0000259" key="4">
    <source>
        <dbReference type="SMART" id="SM00047"/>
    </source>
</evidence>
<accession>A0A0R1GK55</accession>
<dbReference type="PATRIC" id="fig|1423726.3.peg.679"/>
<evidence type="ECO:0000313" key="5">
    <source>
        <dbReference type="EMBL" id="KRK34447.1"/>
    </source>
</evidence>
<sequence>MAAKKKHWWQQRKRRKKSKKAGPARWIAGAFLALILVVGGLRLIGYENRTQVPTEQEKAAMVAAKQKAFIHKLAPEAQRLQKKYHVLASITLAQAILESNWGNSKLATDCHNLFGVKGTDPKTTKVMLTKEYTNGKWTTIKGRFQVYASDQASLAAHAALLAKGTTWNTNQYQHVIAADNYVAAAKALQQDGYATDPDYPTKLIKMIKSYDLERYD</sequence>
<dbReference type="RefSeq" id="WP_083483289.1">
    <property type="nucleotide sequence ID" value="NZ_AZDA01000092.1"/>
</dbReference>
<dbReference type="AlphaFoldDB" id="A0A0R1GK55"/>
<gene>
    <name evidence="5" type="ORF">FC07_GL000657</name>
</gene>
<evidence type="ECO:0000256" key="2">
    <source>
        <dbReference type="ARBA" id="ARBA00022801"/>
    </source>
</evidence>
<protein>
    <submittedName>
        <fullName evidence="5">N-acetylmuramidase</fullName>
    </submittedName>
</protein>
<feature type="domain" description="Mannosyl-glycoprotein endo-beta-N-acetylglucosamidase-like" evidence="4">
    <location>
        <begin position="58"/>
        <end position="216"/>
    </location>
</feature>
<dbReference type="PRINTS" id="PR01002">
    <property type="entry name" value="FLGFLGJ"/>
</dbReference>
<name>A0A0R1GK55_9LACO</name>
<dbReference type="EMBL" id="AZDA01000092">
    <property type="protein sequence ID" value="KRK34447.1"/>
    <property type="molecule type" value="Genomic_DNA"/>
</dbReference>
<comment type="similarity">
    <text evidence="1">Belongs to the glycosyl hydrolase 73 family.</text>
</comment>